<proteinExistence type="inferred from homology"/>
<keyword evidence="4" id="KW-1185">Reference proteome</keyword>
<keyword evidence="2" id="KW-0349">Heme</keyword>
<sequence length="403" mass="42900">MTTQTIGARAADRGLAAPVEIADDLFGDIVLADRDAHFADWREQAAVVYLPTNQLWAITRFGPLKAALGDPSTFSSAKPTFNNFMNASLQGTALASDPPEHSALRKVLAGNLSPRVLRVRQDSITEHAEELVGAAVTAGGFDAAKLAGEFHARVITELIGIPRALRARMVPWGEAALNLFGPFNQRTMRHFVIAGDLVAWAKNVTPDELTEGSIGRAVFEAAERGEIPRESCSSLIHQYVAAGIDTAVASLGNVIGHLGAHPDQFEILGGDPSLTAAAFTESLRLESPIHAMGRLVTRDVEIEGTLVPAGAHVALLFPAANRDPRQYVDPDRFVVARNPLDHLSFGHGVHTCAGMGLVRMEAEALLQTLVRSVSALTIGPGRRKLSNLVSSWGSLPVTVTASA</sequence>
<name>A0ABN2LDI7_9MICO</name>
<dbReference type="InterPro" id="IPR017972">
    <property type="entry name" value="Cyt_P450_CS"/>
</dbReference>
<dbReference type="PANTHER" id="PTHR46696">
    <property type="entry name" value="P450, PUTATIVE (EUROFUNG)-RELATED"/>
    <property type="match status" value="1"/>
</dbReference>
<dbReference type="PANTHER" id="PTHR46696:SF1">
    <property type="entry name" value="CYTOCHROME P450 YJIB-RELATED"/>
    <property type="match status" value="1"/>
</dbReference>
<dbReference type="InterPro" id="IPR036396">
    <property type="entry name" value="Cyt_P450_sf"/>
</dbReference>
<dbReference type="RefSeq" id="WP_344080935.1">
    <property type="nucleotide sequence ID" value="NZ_BAAAPO010000008.1"/>
</dbReference>
<keyword evidence="2" id="KW-0560">Oxidoreductase</keyword>
<dbReference type="Proteomes" id="UP001499938">
    <property type="component" value="Unassembled WGS sequence"/>
</dbReference>
<dbReference type="EMBL" id="BAAAPO010000008">
    <property type="protein sequence ID" value="GAA1782896.1"/>
    <property type="molecule type" value="Genomic_DNA"/>
</dbReference>
<protein>
    <submittedName>
        <fullName evidence="3">Cytochrome P450</fullName>
    </submittedName>
</protein>
<evidence type="ECO:0000256" key="2">
    <source>
        <dbReference type="RuleBase" id="RU000461"/>
    </source>
</evidence>
<keyword evidence="2" id="KW-0479">Metal-binding</keyword>
<evidence type="ECO:0000313" key="4">
    <source>
        <dbReference type="Proteomes" id="UP001499938"/>
    </source>
</evidence>
<dbReference type="InterPro" id="IPR002397">
    <property type="entry name" value="Cyt_P450_B"/>
</dbReference>
<dbReference type="Pfam" id="PF00067">
    <property type="entry name" value="p450"/>
    <property type="match status" value="1"/>
</dbReference>
<organism evidence="3 4">
    <name type="scientific">Nostocoides veronense</name>
    <dbReference type="NCBI Taxonomy" id="330836"/>
    <lineage>
        <taxon>Bacteria</taxon>
        <taxon>Bacillati</taxon>
        <taxon>Actinomycetota</taxon>
        <taxon>Actinomycetes</taxon>
        <taxon>Micrococcales</taxon>
        <taxon>Intrasporangiaceae</taxon>
        <taxon>Nostocoides</taxon>
    </lineage>
</organism>
<dbReference type="InterPro" id="IPR001128">
    <property type="entry name" value="Cyt_P450"/>
</dbReference>
<gene>
    <name evidence="3" type="ORF">GCM10009811_05430</name>
</gene>
<evidence type="ECO:0000313" key="3">
    <source>
        <dbReference type="EMBL" id="GAA1782896.1"/>
    </source>
</evidence>
<evidence type="ECO:0000256" key="1">
    <source>
        <dbReference type="ARBA" id="ARBA00010617"/>
    </source>
</evidence>
<comment type="caution">
    <text evidence="3">The sequence shown here is derived from an EMBL/GenBank/DDBJ whole genome shotgun (WGS) entry which is preliminary data.</text>
</comment>
<keyword evidence="2" id="KW-0408">Iron</keyword>
<reference evidence="3 4" key="1">
    <citation type="journal article" date="2019" name="Int. J. Syst. Evol. Microbiol.">
        <title>The Global Catalogue of Microorganisms (GCM) 10K type strain sequencing project: providing services to taxonomists for standard genome sequencing and annotation.</title>
        <authorList>
            <consortium name="The Broad Institute Genomics Platform"/>
            <consortium name="The Broad Institute Genome Sequencing Center for Infectious Disease"/>
            <person name="Wu L."/>
            <person name="Ma J."/>
        </authorList>
    </citation>
    <scope>NUCLEOTIDE SEQUENCE [LARGE SCALE GENOMIC DNA]</scope>
    <source>
        <strain evidence="3 4">JCM 15592</strain>
    </source>
</reference>
<accession>A0ABN2LDI7</accession>
<dbReference type="PRINTS" id="PR00359">
    <property type="entry name" value="BP450"/>
</dbReference>
<dbReference type="PROSITE" id="PS00086">
    <property type="entry name" value="CYTOCHROME_P450"/>
    <property type="match status" value="1"/>
</dbReference>
<comment type="similarity">
    <text evidence="1 2">Belongs to the cytochrome P450 family.</text>
</comment>
<dbReference type="SUPFAM" id="SSF48264">
    <property type="entry name" value="Cytochrome P450"/>
    <property type="match status" value="1"/>
</dbReference>
<dbReference type="Gene3D" id="1.10.630.10">
    <property type="entry name" value="Cytochrome P450"/>
    <property type="match status" value="1"/>
</dbReference>
<keyword evidence="2" id="KW-0503">Monooxygenase</keyword>